<evidence type="ECO:0000313" key="2">
    <source>
        <dbReference type="Proteomes" id="UP000199205"/>
    </source>
</evidence>
<sequence>MLPDIRIAIVINPDLPLGLIANTASAIAIGLGARFPGLAAQSLTDSEDRTIDISSNMPVPMLQADADTIRSLLLKALTQQEERAIVPFPAFARSLHDYREYEATFPGRDLAGETIDGLGIAGPSKWVKSLTGSLKLLR</sequence>
<dbReference type="Pfam" id="PF09391">
    <property type="entry name" value="DUF2000"/>
    <property type="match status" value="1"/>
</dbReference>
<evidence type="ECO:0008006" key="3">
    <source>
        <dbReference type="Google" id="ProtNLM"/>
    </source>
</evidence>
<dbReference type="OrthoDB" id="8667190at2"/>
<accession>A0A1C3UVY5</accession>
<dbReference type="EMBL" id="FMAF01000003">
    <property type="protein sequence ID" value="SCB19608.1"/>
    <property type="molecule type" value="Genomic_DNA"/>
</dbReference>
<dbReference type="InterPro" id="IPR017021">
    <property type="entry name" value="UCP033763"/>
</dbReference>
<organism evidence="1 2">
    <name type="scientific">Rhizobium lusitanum</name>
    <dbReference type="NCBI Taxonomy" id="293958"/>
    <lineage>
        <taxon>Bacteria</taxon>
        <taxon>Pseudomonadati</taxon>
        <taxon>Pseudomonadota</taxon>
        <taxon>Alphaproteobacteria</taxon>
        <taxon>Hyphomicrobiales</taxon>
        <taxon>Rhizobiaceae</taxon>
        <taxon>Rhizobium/Agrobacterium group</taxon>
        <taxon>Rhizobium</taxon>
    </lineage>
</organism>
<gene>
    <name evidence="1" type="ORF">GA0061101_103424</name>
</gene>
<dbReference type="InterPro" id="IPR023476">
    <property type="entry name" value="Pep_tRNA_hydro_II_dom_sf"/>
</dbReference>
<name>A0A1C3UVY5_9HYPH</name>
<protein>
    <recommendedName>
        <fullName evidence="3">DUF2000 domain-containing protein</fullName>
    </recommendedName>
</protein>
<dbReference type="Proteomes" id="UP000199205">
    <property type="component" value="Unassembled WGS sequence"/>
</dbReference>
<dbReference type="SUPFAM" id="SSF102462">
    <property type="entry name" value="Peptidyl-tRNA hydrolase II"/>
    <property type="match status" value="1"/>
</dbReference>
<dbReference type="RefSeq" id="WP_047555443.1">
    <property type="nucleotide sequence ID" value="NZ_FMAF01000003.1"/>
</dbReference>
<dbReference type="PIRSF" id="PIRSF033736">
    <property type="entry name" value="UCP033763"/>
    <property type="match status" value="1"/>
</dbReference>
<dbReference type="InterPro" id="IPR018988">
    <property type="entry name" value="DUF2000"/>
</dbReference>
<dbReference type="Gene3D" id="3.40.1490.10">
    <property type="entry name" value="Bit1"/>
    <property type="match status" value="1"/>
</dbReference>
<proteinExistence type="predicted"/>
<evidence type="ECO:0000313" key="1">
    <source>
        <dbReference type="EMBL" id="SCB19608.1"/>
    </source>
</evidence>
<dbReference type="AlphaFoldDB" id="A0A1C3UVY5"/>
<reference evidence="1 2" key="1">
    <citation type="submission" date="2016-08" db="EMBL/GenBank/DDBJ databases">
        <authorList>
            <person name="Seilhamer J.J."/>
        </authorList>
    </citation>
    <scope>NUCLEOTIDE SEQUENCE [LARGE SCALE GENOMIC DNA]</scope>
    <source>
        <strain evidence="1 2">P1-7</strain>
    </source>
</reference>